<sequence length="77" mass="8560">MAPPKGKAAVASLAVAVIVGWGVYLGASIKTDKELTEIKQEMQIESPEQRIIRLTKAREALVHTKNDLEAKIREKYQ</sequence>
<organism evidence="1 2">
    <name type="scientific">Ascobolus immersus RN42</name>
    <dbReference type="NCBI Taxonomy" id="1160509"/>
    <lineage>
        <taxon>Eukaryota</taxon>
        <taxon>Fungi</taxon>
        <taxon>Dikarya</taxon>
        <taxon>Ascomycota</taxon>
        <taxon>Pezizomycotina</taxon>
        <taxon>Pezizomycetes</taxon>
        <taxon>Pezizales</taxon>
        <taxon>Ascobolaceae</taxon>
        <taxon>Ascobolus</taxon>
    </lineage>
</organism>
<evidence type="ECO:0000313" key="1">
    <source>
        <dbReference type="EMBL" id="RPA88120.1"/>
    </source>
</evidence>
<proteinExistence type="predicted"/>
<name>A0A3N4IV68_ASCIM</name>
<dbReference type="AlphaFoldDB" id="A0A3N4IV68"/>
<reference evidence="1 2" key="1">
    <citation type="journal article" date="2018" name="Nat. Ecol. Evol.">
        <title>Pezizomycetes genomes reveal the molecular basis of ectomycorrhizal truffle lifestyle.</title>
        <authorList>
            <person name="Murat C."/>
            <person name="Payen T."/>
            <person name="Noel B."/>
            <person name="Kuo A."/>
            <person name="Morin E."/>
            <person name="Chen J."/>
            <person name="Kohler A."/>
            <person name="Krizsan K."/>
            <person name="Balestrini R."/>
            <person name="Da Silva C."/>
            <person name="Montanini B."/>
            <person name="Hainaut M."/>
            <person name="Levati E."/>
            <person name="Barry K.W."/>
            <person name="Belfiori B."/>
            <person name="Cichocki N."/>
            <person name="Clum A."/>
            <person name="Dockter R.B."/>
            <person name="Fauchery L."/>
            <person name="Guy J."/>
            <person name="Iotti M."/>
            <person name="Le Tacon F."/>
            <person name="Lindquist E.A."/>
            <person name="Lipzen A."/>
            <person name="Malagnac F."/>
            <person name="Mello A."/>
            <person name="Molinier V."/>
            <person name="Miyauchi S."/>
            <person name="Poulain J."/>
            <person name="Riccioni C."/>
            <person name="Rubini A."/>
            <person name="Sitrit Y."/>
            <person name="Splivallo R."/>
            <person name="Traeger S."/>
            <person name="Wang M."/>
            <person name="Zifcakova L."/>
            <person name="Wipf D."/>
            <person name="Zambonelli A."/>
            <person name="Paolocci F."/>
            <person name="Nowrousian M."/>
            <person name="Ottonello S."/>
            <person name="Baldrian P."/>
            <person name="Spatafora J.W."/>
            <person name="Henrissat B."/>
            <person name="Nagy L.G."/>
            <person name="Aury J.M."/>
            <person name="Wincker P."/>
            <person name="Grigoriev I.V."/>
            <person name="Bonfante P."/>
            <person name="Martin F.M."/>
        </authorList>
    </citation>
    <scope>NUCLEOTIDE SEQUENCE [LARGE SCALE GENOMIC DNA]</scope>
    <source>
        <strain evidence="1 2">RN42</strain>
    </source>
</reference>
<gene>
    <name evidence="1" type="ORF">BJ508DRAFT_410008</name>
</gene>
<dbReference type="Proteomes" id="UP000275078">
    <property type="component" value="Unassembled WGS sequence"/>
</dbReference>
<dbReference type="EMBL" id="ML119645">
    <property type="protein sequence ID" value="RPA88120.1"/>
    <property type="molecule type" value="Genomic_DNA"/>
</dbReference>
<protein>
    <submittedName>
        <fullName evidence="1">Uncharacterized protein</fullName>
    </submittedName>
</protein>
<evidence type="ECO:0000313" key="2">
    <source>
        <dbReference type="Proteomes" id="UP000275078"/>
    </source>
</evidence>
<keyword evidence="2" id="KW-1185">Reference proteome</keyword>
<accession>A0A3N4IV68</accession>